<reference evidence="3" key="2">
    <citation type="submission" date="2024-01" db="EMBL/GenBank/DDBJ databases">
        <authorList>
            <person name="He J."/>
            <person name="Wang M."/>
            <person name="Zheng J."/>
            <person name="Liu Z."/>
        </authorList>
    </citation>
    <scope>NUCLEOTIDE SEQUENCE</scope>
    <source>
        <strain evidence="3">ZL_2023a</strain>
        <tissue evidence="3">Muscle</tissue>
    </source>
</reference>
<keyword evidence="2" id="KW-0472">Membrane</keyword>
<keyword evidence="2" id="KW-1133">Transmembrane helix</keyword>
<dbReference type="GO" id="GO:0015293">
    <property type="term" value="F:symporter activity"/>
    <property type="evidence" value="ECO:0007669"/>
    <property type="project" value="InterPro"/>
</dbReference>
<dbReference type="GO" id="GO:0008643">
    <property type="term" value="P:carbohydrate transport"/>
    <property type="evidence" value="ECO:0007669"/>
    <property type="project" value="InterPro"/>
</dbReference>
<dbReference type="Pfam" id="PF13347">
    <property type="entry name" value="MFS_2"/>
    <property type="match status" value="1"/>
</dbReference>
<evidence type="ECO:0000256" key="1">
    <source>
        <dbReference type="ARBA" id="ARBA00008335"/>
    </source>
</evidence>
<evidence type="ECO:0000313" key="4">
    <source>
        <dbReference type="Proteomes" id="UP001445076"/>
    </source>
</evidence>
<dbReference type="AlphaFoldDB" id="A0AAW0YS53"/>
<keyword evidence="4" id="KW-1185">Reference proteome</keyword>
<keyword evidence="2" id="KW-0812">Transmembrane</keyword>
<accession>A0AAW0YS53</accession>
<feature type="transmembrane region" description="Helical" evidence="2">
    <location>
        <begin position="21"/>
        <end position="40"/>
    </location>
</feature>
<dbReference type="Proteomes" id="UP001445076">
    <property type="component" value="Unassembled WGS sequence"/>
</dbReference>
<evidence type="ECO:0000313" key="3">
    <source>
        <dbReference type="EMBL" id="KAK8754285.1"/>
    </source>
</evidence>
<sequence length="252" mass="27132">MGRAQMLWRDWLSEPQFYQVTLLYGCARLVANLSNIYMPIYLQETIHAKQELIAVVPLVMSLSSVGASFLLRALRKAVGKKASVVVGIVIGLVACTISALPWMPLWGVFSVAILWGVSGSLLVIISLAFTADLIGQNTDTSAFVYGSMSFGDKIVNGIAVLVIQELTRFGCTGTNCSTYFRHVMSLGIFVPLMLAFIAICLLGNQKLGRTRKMNQVVPLEQGEPSGNTSSSNSSELLLATGTNLGYGSITKA</sequence>
<feature type="transmembrane region" description="Helical" evidence="2">
    <location>
        <begin position="83"/>
        <end position="102"/>
    </location>
</feature>
<comment type="caution">
    <text evidence="3">The sequence shown here is derived from an EMBL/GenBank/DDBJ whole genome shotgun (WGS) entry which is preliminary data.</text>
</comment>
<proteinExistence type="inferred from homology"/>
<dbReference type="PROSITE" id="PS51257">
    <property type="entry name" value="PROKAR_LIPOPROTEIN"/>
    <property type="match status" value="1"/>
</dbReference>
<gene>
    <name evidence="3" type="ORF">OTU49_015397</name>
</gene>
<feature type="transmembrane region" description="Helical" evidence="2">
    <location>
        <begin position="108"/>
        <end position="130"/>
    </location>
</feature>
<evidence type="ECO:0000256" key="2">
    <source>
        <dbReference type="SAM" id="Phobius"/>
    </source>
</evidence>
<feature type="transmembrane region" description="Helical" evidence="2">
    <location>
        <begin position="52"/>
        <end position="71"/>
    </location>
</feature>
<feature type="transmembrane region" description="Helical" evidence="2">
    <location>
        <begin position="183"/>
        <end position="203"/>
    </location>
</feature>
<dbReference type="Gene3D" id="1.20.1250.20">
    <property type="entry name" value="MFS general substrate transporter like domains"/>
    <property type="match status" value="1"/>
</dbReference>
<feature type="transmembrane region" description="Helical" evidence="2">
    <location>
        <begin position="142"/>
        <end position="163"/>
    </location>
</feature>
<protein>
    <submittedName>
        <fullName evidence="3">Uncharacterized protein</fullName>
    </submittedName>
</protein>
<name>A0AAW0YS53_CHEQU</name>
<dbReference type="InterPro" id="IPR036259">
    <property type="entry name" value="MFS_trans_sf"/>
</dbReference>
<dbReference type="PANTHER" id="PTHR11328:SF28">
    <property type="entry name" value="MAJOR FACILITATOR SUPERFAMILY DOMAIN-CONTAINING PROTEIN 12"/>
    <property type="match status" value="1"/>
</dbReference>
<dbReference type="PANTHER" id="PTHR11328">
    <property type="entry name" value="MAJOR FACILITATOR SUPERFAMILY DOMAIN-CONTAINING PROTEIN"/>
    <property type="match status" value="1"/>
</dbReference>
<comment type="similarity">
    <text evidence="1">Belongs to the major facilitator superfamily.</text>
</comment>
<dbReference type="InterPro" id="IPR039672">
    <property type="entry name" value="MFS_2"/>
</dbReference>
<dbReference type="EMBL" id="JARKIK010000001">
    <property type="protein sequence ID" value="KAK8754286.1"/>
    <property type="molecule type" value="Genomic_DNA"/>
</dbReference>
<reference evidence="3 4" key="1">
    <citation type="journal article" date="2024" name="BMC Genomics">
        <title>Genome assembly of redclaw crayfish (Cherax quadricarinatus) provides insights into its immune adaptation and hypoxia tolerance.</title>
        <authorList>
            <person name="Liu Z."/>
            <person name="Zheng J."/>
            <person name="Li H."/>
            <person name="Fang K."/>
            <person name="Wang S."/>
            <person name="He J."/>
            <person name="Zhou D."/>
            <person name="Weng S."/>
            <person name="Chi M."/>
            <person name="Gu Z."/>
            <person name="He J."/>
            <person name="Li F."/>
            <person name="Wang M."/>
        </authorList>
    </citation>
    <scope>NUCLEOTIDE SEQUENCE [LARGE SCALE GENOMIC DNA]</scope>
    <source>
        <strain evidence="3">ZL_2023a</strain>
    </source>
</reference>
<dbReference type="SUPFAM" id="SSF103473">
    <property type="entry name" value="MFS general substrate transporter"/>
    <property type="match status" value="1"/>
</dbReference>
<dbReference type="EMBL" id="JARKIK010000001">
    <property type="protein sequence ID" value="KAK8754285.1"/>
    <property type="molecule type" value="Genomic_DNA"/>
</dbReference>
<organism evidence="3 4">
    <name type="scientific">Cherax quadricarinatus</name>
    <name type="common">Australian red claw crayfish</name>
    <dbReference type="NCBI Taxonomy" id="27406"/>
    <lineage>
        <taxon>Eukaryota</taxon>
        <taxon>Metazoa</taxon>
        <taxon>Ecdysozoa</taxon>
        <taxon>Arthropoda</taxon>
        <taxon>Crustacea</taxon>
        <taxon>Multicrustacea</taxon>
        <taxon>Malacostraca</taxon>
        <taxon>Eumalacostraca</taxon>
        <taxon>Eucarida</taxon>
        <taxon>Decapoda</taxon>
        <taxon>Pleocyemata</taxon>
        <taxon>Astacidea</taxon>
        <taxon>Parastacoidea</taxon>
        <taxon>Parastacidae</taxon>
        <taxon>Cherax</taxon>
    </lineage>
</organism>
<dbReference type="GO" id="GO:0005886">
    <property type="term" value="C:plasma membrane"/>
    <property type="evidence" value="ECO:0007669"/>
    <property type="project" value="TreeGrafter"/>
</dbReference>